<dbReference type="PANTHER" id="PTHR47738">
    <property type="entry name" value="PTS SYSTEM FRUCTOSE-LIKE EIIA COMPONENT-RELATED"/>
    <property type="match status" value="1"/>
</dbReference>
<accession>A0A9D1NFW1</accession>
<protein>
    <submittedName>
        <fullName evidence="7">PTS sugar transporter subunit IIA</fullName>
    </submittedName>
</protein>
<evidence type="ECO:0000259" key="6">
    <source>
        <dbReference type="PROSITE" id="PS51094"/>
    </source>
</evidence>
<dbReference type="InterPro" id="IPR016152">
    <property type="entry name" value="PTrfase/Anion_transptr"/>
</dbReference>
<reference evidence="7" key="2">
    <citation type="journal article" date="2021" name="PeerJ">
        <title>Extensive microbial diversity within the chicken gut microbiome revealed by metagenomics and culture.</title>
        <authorList>
            <person name="Gilroy R."/>
            <person name="Ravi A."/>
            <person name="Getino M."/>
            <person name="Pursley I."/>
            <person name="Horton D.L."/>
            <person name="Alikhan N.F."/>
            <person name="Baker D."/>
            <person name="Gharbi K."/>
            <person name="Hall N."/>
            <person name="Watson M."/>
            <person name="Adriaenssens E.M."/>
            <person name="Foster-Nyarko E."/>
            <person name="Jarju S."/>
            <person name="Secka A."/>
            <person name="Antonio M."/>
            <person name="Oren A."/>
            <person name="Chaudhuri R.R."/>
            <person name="La Ragione R."/>
            <person name="Hildebrand F."/>
            <person name="Pallen M.J."/>
        </authorList>
    </citation>
    <scope>NUCLEOTIDE SEQUENCE</scope>
    <source>
        <strain evidence="7">4920</strain>
    </source>
</reference>
<dbReference type="PROSITE" id="PS00372">
    <property type="entry name" value="PTS_EIIA_TYPE_2_HIS"/>
    <property type="match status" value="1"/>
</dbReference>
<evidence type="ECO:0000256" key="5">
    <source>
        <dbReference type="ARBA" id="ARBA00022683"/>
    </source>
</evidence>
<dbReference type="PROSITE" id="PS51094">
    <property type="entry name" value="PTS_EIIA_TYPE_2"/>
    <property type="match status" value="1"/>
</dbReference>
<feature type="domain" description="PTS EIIA type-2" evidence="6">
    <location>
        <begin position="5"/>
        <end position="151"/>
    </location>
</feature>
<gene>
    <name evidence="7" type="ORF">IAC74_00990</name>
</gene>
<dbReference type="GO" id="GO:0008982">
    <property type="term" value="F:protein-N(PI)-phosphohistidine-sugar phosphotransferase activity"/>
    <property type="evidence" value="ECO:0007669"/>
    <property type="project" value="InterPro"/>
</dbReference>
<keyword evidence="3 7" id="KW-0762">Sugar transport</keyword>
<evidence type="ECO:0000256" key="2">
    <source>
        <dbReference type="ARBA" id="ARBA00022553"/>
    </source>
</evidence>
<dbReference type="InterPro" id="IPR004715">
    <property type="entry name" value="PTS_IIA_fruc"/>
</dbReference>
<keyword evidence="5" id="KW-0598">Phosphotransferase system</keyword>
<reference evidence="7" key="1">
    <citation type="submission" date="2020-10" db="EMBL/GenBank/DDBJ databases">
        <authorList>
            <person name="Gilroy R."/>
        </authorList>
    </citation>
    <scope>NUCLEOTIDE SEQUENCE</scope>
    <source>
        <strain evidence="7">4920</strain>
    </source>
</reference>
<keyword evidence="2" id="KW-0597">Phosphoprotein</keyword>
<dbReference type="CDD" id="cd00211">
    <property type="entry name" value="PTS_IIA_fru"/>
    <property type="match status" value="1"/>
</dbReference>
<keyword evidence="4" id="KW-0808">Transferase</keyword>
<dbReference type="SUPFAM" id="SSF55804">
    <property type="entry name" value="Phoshotransferase/anion transport protein"/>
    <property type="match status" value="1"/>
</dbReference>
<dbReference type="EMBL" id="DVOF01000029">
    <property type="protein sequence ID" value="HIV02120.1"/>
    <property type="molecule type" value="Genomic_DNA"/>
</dbReference>
<comment type="caution">
    <text evidence="7">The sequence shown here is derived from an EMBL/GenBank/DDBJ whole genome shotgun (WGS) entry which is preliminary data.</text>
</comment>
<dbReference type="PANTHER" id="PTHR47738:SF2">
    <property type="entry name" value="PTS SYSTEM FRUCTOSE-LIKE EIIA COMPONENT"/>
    <property type="match status" value="1"/>
</dbReference>
<evidence type="ECO:0000256" key="4">
    <source>
        <dbReference type="ARBA" id="ARBA00022679"/>
    </source>
</evidence>
<dbReference type="InterPro" id="IPR002178">
    <property type="entry name" value="PTS_EIIA_type-2_dom"/>
</dbReference>
<dbReference type="Gene3D" id="3.40.930.10">
    <property type="entry name" value="Mannitol-specific EII, Chain A"/>
    <property type="match status" value="1"/>
</dbReference>
<proteinExistence type="predicted"/>
<evidence type="ECO:0000313" key="8">
    <source>
        <dbReference type="Proteomes" id="UP000886743"/>
    </source>
</evidence>
<evidence type="ECO:0000256" key="1">
    <source>
        <dbReference type="ARBA" id="ARBA00022448"/>
    </source>
</evidence>
<evidence type="ECO:0000256" key="3">
    <source>
        <dbReference type="ARBA" id="ARBA00022597"/>
    </source>
</evidence>
<dbReference type="NCBIfam" id="TIGR00848">
    <property type="entry name" value="fruA"/>
    <property type="match status" value="1"/>
</dbReference>
<dbReference type="InterPro" id="IPR051541">
    <property type="entry name" value="PTS_SugarTrans_NitroReg"/>
</dbReference>
<keyword evidence="1" id="KW-0813">Transport</keyword>
<evidence type="ECO:0000313" key="7">
    <source>
        <dbReference type="EMBL" id="HIV02120.1"/>
    </source>
</evidence>
<dbReference type="AlphaFoldDB" id="A0A9D1NFW1"/>
<organism evidence="7 8">
    <name type="scientific">Candidatus Aphodoplasma excrementigallinarum</name>
    <dbReference type="NCBI Taxonomy" id="2840673"/>
    <lineage>
        <taxon>Bacteria</taxon>
        <taxon>Bacillati</taxon>
        <taxon>Bacillota</taxon>
        <taxon>Clostridia</taxon>
        <taxon>Eubacteriales</taxon>
        <taxon>Candidatus Aphodoplasma</taxon>
    </lineage>
</organism>
<sequence>MAIADVLKKEHIKLNIAGNTKEQVLDELADVLMSSGALTDKKAFLDDVYEREAVSSTGIGNGIAIPHGKSKFVKETTVAIGRVKGGVTDWETFDDAPVTLVVLLAVDEADKTGGHVRLLSSMARKLANAQTCERLTKAETPEEIVEIFSEE</sequence>
<dbReference type="Proteomes" id="UP000886743">
    <property type="component" value="Unassembled WGS sequence"/>
</dbReference>
<dbReference type="Pfam" id="PF00359">
    <property type="entry name" value="PTS_EIIA_2"/>
    <property type="match status" value="1"/>
</dbReference>
<name>A0A9D1NFW1_9FIRM</name>
<dbReference type="GO" id="GO:0016020">
    <property type="term" value="C:membrane"/>
    <property type="evidence" value="ECO:0007669"/>
    <property type="project" value="InterPro"/>
</dbReference>
<dbReference type="GO" id="GO:0009401">
    <property type="term" value="P:phosphoenolpyruvate-dependent sugar phosphotransferase system"/>
    <property type="evidence" value="ECO:0007669"/>
    <property type="project" value="UniProtKB-KW"/>
</dbReference>